<keyword evidence="9" id="KW-1185">Reference proteome</keyword>
<protein>
    <submittedName>
        <fullName evidence="8">TonB-dependent receptor</fullName>
    </submittedName>
</protein>
<evidence type="ECO:0000313" key="9">
    <source>
        <dbReference type="Proteomes" id="UP000005546"/>
    </source>
</evidence>
<keyword evidence="5 7" id="KW-0472">Membrane</keyword>
<accession>F3QR34</accession>
<evidence type="ECO:0000256" key="3">
    <source>
        <dbReference type="ARBA" id="ARBA00022452"/>
    </source>
</evidence>
<dbReference type="EMBL" id="AFBR01000020">
    <property type="protein sequence ID" value="EGG56288.1"/>
    <property type="molecule type" value="Genomic_DNA"/>
</dbReference>
<keyword evidence="2 7" id="KW-0813">Transport</keyword>
<dbReference type="AlphaFoldDB" id="F3QR34"/>
<proteinExistence type="inferred from homology"/>
<dbReference type="InterPro" id="IPR023996">
    <property type="entry name" value="TonB-dep_OMP_SusC/RagA"/>
</dbReference>
<dbReference type="eggNOG" id="COG1629">
    <property type="taxonomic scope" value="Bacteria"/>
</dbReference>
<evidence type="ECO:0000256" key="2">
    <source>
        <dbReference type="ARBA" id="ARBA00022448"/>
    </source>
</evidence>
<name>F3QR34_9BACT</name>
<dbReference type="Gene3D" id="2.170.130.10">
    <property type="entry name" value="TonB-dependent receptor, plug domain"/>
    <property type="match status" value="1"/>
</dbReference>
<reference evidence="8 9" key="1">
    <citation type="submission" date="2011-02" db="EMBL/GenBank/DDBJ databases">
        <authorList>
            <person name="Weinstock G."/>
            <person name="Sodergren E."/>
            <person name="Clifton S."/>
            <person name="Fulton L."/>
            <person name="Fulton B."/>
            <person name="Courtney L."/>
            <person name="Fronick C."/>
            <person name="Harrison M."/>
            <person name="Strong C."/>
            <person name="Farmer C."/>
            <person name="Delahaunty K."/>
            <person name="Markovic C."/>
            <person name="Hall O."/>
            <person name="Minx P."/>
            <person name="Tomlinson C."/>
            <person name="Mitreva M."/>
            <person name="Hou S."/>
            <person name="Chen J."/>
            <person name="Wollam A."/>
            <person name="Pepin K.H."/>
            <person name="Johnson M."/>
            <person name="Bhonagiri V."/>
            <person name="Zhang X."/>
            <person name="Suruliraj S."/>
            <person name="Warren W."/>
            <person name="Chinwalla A."/>
            <person name="Mardis E.R."/>
            <person name="Wilson R.K."/>
        </authorList>
    </citation>
    <scope>NUCLEOTIDE SEQUENCE [LARGE SCALE GENOMIC DNA]</scope>
    <source>
        <strain evidence="8 9">YIT 11841</strain>
    </source>
</reference>
<dbReference type="STRING" id="762982.HMPREF9442_00631"/>
<evidence type="ECO:0000256" key="6">
    <source>
        <dbReference type="ARBA" id="ARBA00023237"/>
    </source>
</evidence>
<dbReference type="GO" id="GO:0009279">
    <property type="term" value="C:cell outer membrane"/>
    <property type="evidence" value="ECO:0007669"/>
    <property type="project" value="UniProtKB-SubCell"/>
</dbReference>
<keyword evidence="3 7" id="KW-1134">Transmembrane beta strand</keyword>
<dbReference type="SUPFAM" id="SSF56935">
    <property type="entry name" value="Porins"/>
    <property type="match status" value="1"/>
</dbReference>
<dbReference type="RefSeq" id="WP_008625102.1">
    <property type="nucleotide sequence ID" value="NZ_GL883824.1"/>
</dbReference>
<sequence>MAGTLGGYAQEEAATDTVTAARPASPIKKNVKTRPVSGRVFAVTSGAPLGGALVSVSGYDGYSTLTEEDGTYKLDVPEYATALKITSPDYNTVRVGINQSGKLRDVTMYSSVMRSAYGADDNILNTVVADKFDYSPSLNITSEIGDRLGANVRTISRGGTPGIGNFMMMNGINSLHSNGQPLVVIDGVIVDQQYDRTMIHDGFYNDILTSFNVNEIKSVKVMANGTSIYGAKGANGVILIETKRNTSLATKIDATVSAGITLLPKSLPVMSGSQFKTYASDLLKTTGTNLSEFQFLTSDPNNYYYNKYNNNTDWDDVIYREAFSQNYGITVQGGDEVASYFLAMGYNGAQSVLEDNDVNRLNIRFNTDINMFKHLFIRFDASYSNVTRNLKDQGAPEGYDEGTVTSVNYLGLVKSPMLSPYAYSNGKISDVAFDNNDEDYLNQALASIGNVNYRLANPASINEYGTAQNKNYFENSYLNLAITPKWQFNKHLSISSLFSYTLTNTNDKYYVPINGVPDYYVSSIGLTVENEIRSLYSSQNSITSDTKIEWGNQYGAHSIDLLGGFRYMNDRYKVDSQLGYDTGSDKTPFINDTKNKTTTGSTNEWTSMSWYGQARYDYRKRYFVEGNLAIESSSRFGKEAKEGFKLAGVRWGVFPGIQAGWVLSNESWFDVPGIDYAKFTMGYDVSGNDGIDFDATRTYFKSILFQNKANGLVLGNLGNTEVQWETTRRFSFGTELNFLKNRLNLKVNVFKSWTDNLLTYHELNFITGLENNWVNGGSLENKGYNITVNGHIIATRDWNWELGASVGHYKNKLTALPDGQDYVDAEVYGATIRSQIGQPVNLFYGYKTEATASGTHVYATSEEAKADGLYILGENGIDKNYFGAGDVKFADNGDKEINKADMQVIGDPNPDIYGNIFTSLSYKRIRLDVNFNYSLGNDAYNYLRSQLEGGNRFMNQSVAMANRWSYEGQVTDMPTVTWEDPMGNARFSDRWIEDASYLRLKSITLSYELPINNTFIHGLTFWGQANNVFTVSKYLGADPDFSMSNSVLEQGIDRGLLANSRNFMLGIKINL</sequence>
<dbReference type="Gene3D" id="2.40.170.20">
    <property type="entry name" value="TonB-dependent receptor, beta-barrel domain"/>
    <property type="match status" value="1"/>
</dbReference>
<dbReference type="SUPFAM" id="SSF49464">
    <property type="entry name" value="Carboxypeptidase regulatory domain-like"/>
    <property type="match status" value="1"/>
</dbReference>
<dbReference type="Proteomes" id="UP000005546">
    <property type="component" value="Unassembled WGS sequence"/>
</dbReference>
<dbReference type="InterPro" id="IPR039426">
    <property type="entry name" value="TonB-dep_rcpt-like"/>
</dbReference>
<comment type="similarity">
    <text evidence="7">Belongs to the TonB-dependent receptor family.</text>
</comment>
<dbReference type="PROSITE" id="PS52016">
    <property type="entry name" value="TONB_DEPENDENT_REC_3"/>
    <property type="match status" value="1"/>
</dbReference>
<dbReference type="InterPro" id="IPR008969">
    <property type="entry name" value="CarboxyPept-like_regulatory"/>
</dbReference>
<evidence type="ECO:0000256" key="5">
    <source>
        <dbReference type="ARBA" id="ARBA00023136"/>
    </source>
</evidence>
<dbReference type="InterPro" id="IPR037066">
    <property type="entry name" value="Plug_dom_sf"/>
</dbReference>
<dbReference type="InterPro" id="IPR036942">
    <property type="entry name" value="Beta-barrel_TonB_sf"/>
</dbReference>
<evidence type="ECO:0000256" key="4">
    <source>
        <dbReference type="ARBA" id="ARBA00022692"/>
    </source>
</evidence>
<comment type="caution">
    <text evidence="8">The sequence shown here is derived from an EMBL/GenBank/DDBJ whole genome shotgun (WGS) entry which is preliminary data.</text>
</comment>
<dbReference type="OrthoDB" id="9768177at2"/>
<gene>
    <name evidence="8" type="ORF">HMPREF9442_00631</name>
</gene>
<keyword evidence="4 7" id="KW-0812">Transmembrane</keyword>
<dbReference type="Gene3D" id="2.60.40.1120">
    <property type="entry name" value="Carboxypeptidase-like, regulatory domain"/>
    <property type="match status" value="1"/>
</dbReference>
<evidence type="ECO:0000313" key="8">
    <source>
        <dbReference type="EMBL" id="EGG56288.1"/>
    </source>
</evidence>
<evidence type="ECO:0000256" key="7">
    <source>
        <dbReference type="PROSITE-ProRule" id="PRU01360"/>
    </source>
</evidence>
<dbReference type="HOGENOM" id="CLU_004317_0_1_10"/>
<organism evidence="8 9">
    <name type="scientific">Paraprevotella xylaniphila YIT 11841</name>
    <dbReference type="NCBI Taxonomy" id="762982"/>
    <lineage>
        <taxon>Bacteria</taxon>
        <taxon>Pseudomonadati</taxon>
        <taxon>Bacteroidota</taxon>
        <taxon>Bacteroidia</taxon>
        <taxon>Bacteroidales</taxon>
        <taxon>Prevotellaceae</taxon>
        <taxon>Paraprevotella</taxon>
    </lineage>
</organism>
<keyword evidence="6 7" id="KW-0998">Cell outer membrane</keyword>
<evidence type="ECO:0000256" key="1">
    <source>
        <dbReference type="ARBA" id="ARBA00004571"/>
    </source>
</evidence>
<dbReference type="NCBIfam" id="TIGR04056">
    <property type="entry name" value="OMP_RagA_SusC"/>
    <property type="match status" value="1"/>
</dbReference>
<keyword evidence="8" id="KW-0675">Receptor</keyword>
<comment type="subcellular location">
    <subcellularLocation>
        <location evidence="1 7">Cell outer membrane</location>
        <topology evidence="1 7">Multi-pass membrane protein</topology>
    </subcellularLocation>
</comment>